<dbReference type="Gene3D" id="3.30.1300.30">
    <property type="entry name" value="GSPII I/J protein-like"/>
    <property type="match status" value="1"/>
</dbReference>
<evidence type="ECO:0000256" key="10">
    <source>
        <dbReference type="PIRNR" id="PIRNR002786"/>
    </source>
</evidence>
<keyword evidence="14" id="KW-1185">Reference proteome</keyword>
<dbReference type="SUPFAM" id="SSF158544">
    <property type="entry name" value="GspK insert domain-like"/>
    <property type="match status" value="1"/>
</dbReference>
<evidence type="ECO:0000256" key="2">
    <source>
        <dbReference type="ARBA" id="ARBA00007246"/>
    </source>
</evidence>
<keyword evidence="8" id="KW-1133">Transmembrane helix</keyword>
<dbReference type="InterPro" id="IPR049031">
    <property type="entry name" value="T2SSK_SAM-like_1st"/>
</dbReference>
<feature type="domain" description="T2SS protein K first SAM-like" evidence="12">
    <location>
        <begin position="126"/>
        <end position="217"/>
    </location>
</feature>
<sequence>MKHRPAPRRQRGAALLMAMLIVTLVTTLAAGMVWQQWRAIEVEGAERARSQASWLIEGTTDWARLILREDSRGSGGKANVDSPDENWGIPLRDVKLSDFLAADKNNVADSSGIEALLSGQITDAQGRFNLRNLVNDDEAAAVTQLRAFKRLCDALGLPGDTAVKVAQGLNGANTEQDSGTAASPDTPLPPHRIEQLSWLGLDPEAIKRLAPFVVLLPTATPVNVNSASPEVLVAAIEGLDRGMADRLLRARPAGGYDTLDAVQKQLPEKIKLNQQVSIASTHFEIDGELRYDQYVLRERSLVQRRGLEVIVLRRERLPPE</sequence>
<keyword evidence="4 10" id="KW-1003">Cell membrane</keyword>
<dbReference type="InterPro" id="IPR005628">
    <property type="entry name" value="GspK"/>
</dbReference>
<dbReference type="Gene3D" id="1.10.40.60">
    <property type="entry name" value="EpsJ-like"/>
    <property type="match status" value="1"/>
</dbReference>
<keyword evidence="3 10" id="KW-0813">Transport</keyword>
<evidence type="ECO:0000256" key="8">
    <source>
        <dbReference type="ARBA" id="ARBA00022989"/>
    </source>
</evidence>
<dbReference type="PANTHER" id="PTHR38831">
    <property type="entry name" value="TYPE II SECRETION SYSTEM PROTEIN K"/>
    <property type="match status" value="1"/>
</dbReference>
<dbReference type="InterPro" id="IPR038072">
    <property type="entry name" value="GspK_central_sf"/>
</dbReference>
<dbReference type="RefSeq" id="WP_210808317.1">
    <property type="nucleotide sequence ID" value="NZ_JAGQDG010000003.1"/>
</dbReference>
<evidence type="ECO:0000259" key="11">
    <source>
        <dbReference type="Pfam" id="PF03934"/>
    </source>
</evidence>
<comment type="similarity">
    <text evidence="2 10">Belongs to the GSP K family.</text>
</comment>
<evidence type="ECO:0000256" key="1">
    <source>
        <dbReference type="ARBA" id="ARBA00004533"/>
    </source>
</evidence>
<comment type="caution">
    <text evidence="13">The sequence shown here is derived from an EMBL/GenBank/DDBJ whole genome shotgun (WGS) entry which is preliminary data.</text>
</comment>
<reference evidence="13 14" key="1">
    <citation type="submission" date="2021-04" db="EMBL/GenBank/DDBJ databases">
        <title>The genome sequence of type strain Ideonella paludis KCTC 32238.</title>
        <authorList>
            <person name="Liu Y."/>
        </authorList>
    </citation>
    <scope>NUCLEOTIDE SEQUENCE [LARGE SCALE GENOMIC DNA]</scope>
    <source>
        <strain evidence="13 14">KCTC 32238</strain>
    </source>
</reference>
<dbReference type="Proteomes" id="UP000672097">
    <property type="component" value="Unassembled WGS sequence"/>
</dbReference>
<evidence type="ECO:0000313" key="14">
    <source>
        <dbReference type="Proteomes" id="UP000672097"/>
    </source>
</evidence>
<evidence type="ECO:0000256" key="9">
    <source>
        <dbReference type="ARBA" id="ARBA00023136"/>
    </source>
</evidence>
<keyword evidence="6" id="KW-0812">Transmembrane</keyword>
<keyword evidence="5 10" id="KW-0997">Cell inner membrane</keyword>
<evidence type="ECO:0000256" key="6">
    <source>
        <dbReference type="ARBA" id="ARBA00022692"/>
    </source>
</evidence>
<accession>A0ABS5DW70</accession>
<protein>
    <recommendedName>
        <fullName evidence="10">Type II secretion system protein K</fullName>
    </recommendedName>
</protein>
<keyword evidence="7" id="KW-0653">Protein transport</keyword>
<evidence type="ECO:0000256" key="4">
    <source>
        <dbReference type="ARBA" id="ARBA00022475"/>
    </source>
</evidence>
<evidence type="ECO:0000256" key="5">
    <source>
        <dbReference type="ARBA" id="ARBA00022519"/>
    </source>
</evidence>
<dbReference type="EMBL" id="JAGQDG010000003">
    <property type="protein sequence ID" value="MBQ0935397.1"/>
    <property type="molecule type" value="Genomic_DNA"/>
</dbReference>
<dbReference type="PIRSF" id="PIRSF002786">
    <property type="entry name" value="XcpX"/>
    <property type="match status" value="1"/>
</dbReference>
<comment type="subcellular location">
    <subcellularLocation>
        <location evidence="1 10">Cell inner membrane</location>
    </subcellularLocation>
</comment>
<dbReference type="Pfam" id="PF21687">
    <property type="entry name" value="T2SSK_1st"/>
    <property type="match status" value="1"/>
</dbReference>
<dbReference type="InterPro" id="IPR049179">
    <property type="entry name" value="T2SSK_SAM-like_2nd"/>
</dbReference>
<name>A0ABS5DW70_9BURK</name>
<keyword evidence="9 10" id="KW-0472">Membrane</keyword>
<dbReference type="NCBIfam" id="NF037980">
    <property type="entry name" value="T2SS_GspK"/>
    <property type="match status" value="1"/>
</dbReference>
<evidence type="ECO:0000256" key="3">
    <source>
        <dbReference type="ARBA" id="ARBA00022448"/>
    </source>
</evidence>
<evidence type="ECO:0000256" key="7">
    <source>
        <dbReference type="ARBA" id="ARBA00022927"/>
    </source>
</evidence>
<dbReference type="PANTHER" id="PTHR38831:SF1">
    <property type="entry name" value="TYPE II SECRETION SYSTEM PROTEIN K-RELATED"/>
    <property type="match status" value="1"/>
</dbReference>
<proteinExistence type="inferred from homology"/>
<dbReference type="Pfam" id="PF03934">
    <property type="entry name" value="T2SSK"/>
    <property type="match status" value="1"/>
</dbReference>
<organism evidence="13 14">
    <name type="scientific">Ideonella paludis</name>
    <dbReference type="NCBI Taxonomy" id="1233411"/>
    <lineage>
        <taxon>Bacteria</taxon>
        <taxon>Pseudomonadati</taxon>
        <taxon>Pseudomonadota</taxon>
        <taxon>Betaproteobacteria</taxon>
        <taxon>Burkholderiales</taxon>
        <taxon>Sphaerotilaceae</taxon>
        <taxon>Ideonella</taxon>
    </lineage>
</organism>
<feature type="domain" description="T2SS protein K second SAM-like" evidence="11">
    <location>
        <begin position="222"/>
        <end position="267"/>
    </location>
</feature>
<evidence type="ECO:0000259" key="12">
    <source>
        <dbReference type="Pfam" id="PF21687"/>
    </source>
</evidence>
<gene>
    <name evidence="13" type="primary">gspK</name>
    <name evidence="13" type="ORF">KAK11_08665</name>
</gene>
<evidence type="ECO:0000313" key="13">
    <source>
        <dbReference type="EMBL" id="MBQ0935397.1"/>
    </source>
</evidence>